<name>A0A433VDY0_9CYAN</name>
<evidence type="ECO:0000313" key="1">
    <source>
        <dbReference type="EMBL" id="RUT04316.1"/>
    </source>
</evidence>
<keyword evidence="2" id="KW-1185">Reference proteome</keyword>
<dbReference type="AlphaFoldDB" id="A0A433VDY0"/>
<evidence type="ECO:0000313" key="2">
    <source>
        <dbReference type="Proteomes" id="UP000271624"/>
    </source>
</evidence>
<protein>
    <submittedName>
        <fullName evidence="1">Uncharacterized protein</fullName>
    </submittedName>
</protein>
<reference evidence="1" key="2">
    <citation type="journal article" date="2019" name="Genome Biol. Evol.">
        <title>Day and night: Metabolic profiles and evolutionary relationships of six axenic non-marine cyanobacteria.</title>
        <authorList>
            <person name="Will S.E."/>
            <person name="Henke P."/>
            <person name="Boedeker C."/>
            <person name="Huang S."/>
            <person name="Brinkmann H."/>
            <person name="Rohde M."/>
            <person name="Jarek M."/>
            <person name="Friedl T."/>
            <person name="Seufert S."/>
            <person name="Schumacher M."/>
            <person name="Overmann J."/>
            <person name="Neumann-Schaal M."/>
            <person name="Petersen J."/>
        </authorList>
    </citation>
    <scope>NUCLEOTIDE SEQUENCE [LARGE SCALE GENOMIC DNA]</scope>
    <source>
        <strain evidence="1">PCC 7102</strain>
    </source>
</reference>
<organism evidence="1 2">
    <name type="scientific">Dulcicalothrix desertica PCC 7102</name>
    <dbReference type="NCBI Taxonomy" id="232991"/>
    <lineage>
        <taxon>Bacteria</taxon>
        <taxon>Bacillati</taxon>
        <taxon>Cyanobacteriota</taxon>
        <taxon>Cyanophyceae</taxon>
        <taxon>Nostocales</taxon>
        <taxon>Calotrichaceae</taxon>
        <taxon>Dulcicalothrix</taxon>
    </lineage>
</organism>
<comment type="caution">
    <text evidence="1">The sequence shown here is derived from an EMBL/GenBank/DDBJ whole genome shotgun (WGS) entry which is preliminary data.</text>
</comment>
<dbReference type="OrthoDB" id="529205at2"/>
<gene>
    <name evidence="1" type="ORF">DSM106972_045440</name>
</gene>
<dbReference type="RefSeq" id="WP_127082933.1">
    <property type="nucleotide sequence ID" value="NZ_RSCL01000011.1"/>
</dbReference>
<proteinExistence type="predicted"/>
<accession>A0A433VDY0</accession>
<sequence length="139" mass="15493">MYTTNDSELFNFSLTKTINALKTQNKTRVESCEKAFIALLGSNYTVNVFTAAILELSEIDIATFHWTIENFSHLKACDYLLEAVTGLTIQKLLKAGFIPGKDFSASQGQLLVNEDVKNVLMDSKSNTERVLIEKLLLPA</sequence>
<dbReference type="EMBL" id="RSCL01000011">
    <property type="protein sequence ID" value="RUT04316.1"/>
    <property type="molecule type" value="Genomic_DNA"/>
</dbReference>
<dbReference type="Proteomes" id="UP000271624">
    <property type="component" value="Unassembled WGS sequence"/>
</dbReference>
<reference evidence="1" key="1">
    <citation type="submission" date="2018-12" db="EMBL/GenBank/DDBJ databases">
        <authorList>
            <person name="Will S."/>
            <person name="Neumann-Schaal M."/>
            <person name="Henke P."/>
        </authorList>
    </citation>
    <scope>NUCLEOTIDE SEQUENCE</scope>
    <source>
        <strain evidence="1">PCC 7102</strain>
    </source>
</reference>